<dbReference type="PANTHER" id="PTHR46825">
    <property type="entry name" value="D-ALANYL-D-ALANINE-CARBOXYPEPTIDASE/ENDOPEPTIDASE AMPH"/>
    <property type="match status" value="1"/>
</dbReference>
<name>A0A5B7SSP1_9FLAO</name>
<sequence>MKMFAKPLPLTVAFFFMALFTASCQDVMNDTSIEKSIDTIFKAFDHPNKPGAAVAVVQNGEIVFKKGYGSANLEYDIPVTPKTIFHVASVSKQFTVFALLLLAEEGKLSFDDPIQKYIEEVPDFGQEITLRHLAAHTSGMRDQWDLLNLAGWRWDDVITKEHILKMVSRQKELNFTPGEQFMYCNTGYTLLAEVVARVSGKSFAVFTQERIFTPLQMTNSQFYDDHTKIVKNRAYSYNPMIYGFQKSVLSYANVGATSLFTTVEDLSLWAMNFKEPKVGSADLIEQMNTLAVLNNGKTFNGAYGQFVTPYKGLQQIQHSGGDAGYRSYLTRFPDQGLAVSVVSNSGASNPYALGMQVVDLYLKDAFVEEQRSQPDQKEVKTISLSETALQAFEGHYWDAKDLYSRRIYLKDGRLQYDRGNGNVTELAPLTESTFRMRNLPNEVTVAFSSEDGQARMIVSEGDNILGTLDAYTPVDASKVDLTPFLGPYTSEELSTTYTLIENEGKLIATHPRSSDIPLTLIKADVYKAGGNTIVFTRDGDNTVQGLKVSTGRVKNLKFSKE</sequence>
<dbReference type="Gene3D" id="3.40.710.10">
    <property type="entry name" value="DD-peptidase/beta-lactamase superfamily"/>
    <property type="match status" value="1"/>
</dbReference>
<dbReference type="PANTHER" id="PTHR46825:SF9">
    <property type="entry name" value="BETA-LACTAMASE-RELATED DOMAIN-CONTAINING PROTEIN"/>
    <property type="match status" value="1"/>
</dbReference>
<dbReference type="OrthoDB" id="9793489at2"/>
<dbReference type="Pfam" id="PF00144">
    <property type="entry name" value="Beta-lactamase"/>
    <property type="match status" value="1"/>
</dbReference>
<feature type="signal peptide" evidence="1">
    <location>
        <begin position="1"/>
        <end position="24"/>
    </location>
</feature>
<dbReference type="RefSeq" id="WP_138853884.1">
    <property type="nucleotide sequence ID" value="NZ_CP040710.1"/>
</dbReference>
<evidence type="ECO:0000259" key="2">
    <source>
        <dbReference type="Pfam" id="PF00144"/>
    </source>
</evidence>
<dbReference type="Proteomes" id="UP000310017">
    <property type="component" value="Chromosome"/>
</dbReference>
<evidence type="ECO:0000256" key="1">
    <source>
        <dbReference type="SAM" id="SignalP"/>
    </source>
</evidence>
<accession>A0A5B7SSP1</accession>
<dbReference type="InterPro" id="IPR001466">
    <property type="entry name" value="Beta-lactam-related"/>
</dbReference>
<feature type="domain" description="Beta-lactamase-related" evidence="2">
    <location>
        <begin position="41"/>
        <end position="352"/>
    </location>
</feature>
<evidence type="ECO:0000313" key="3">
    <source>
        <dbReference type="EMBL" id="QCX01547.1"/>
    </source>
</evidence>
<dbReference type="SUPFAM" id="SSF56601">
    <property type="entry name" value="beta-lactamase/transpeptidase-like"/>
    <property type="match status" value="1"/>
</dbReference>
<organism evidence="3 4">
    <name type="scientific">Aggregatimonas sangjinii</name>
    <dbReference type="NCBI Taxonomy" id="2583587"/>
    <lineage>
        <taxon>Bacteria</taxon>
        <taxon>Pseudomonadati</taxon>
        <taxon>Bacteroidota</taxon>
        <taxon>Flavobacteriia</taxon>
        <taxon>Flavobacteriales</taxon>
        <taxon>Flavobacteriaceae</taxon>
        <taxon>Aggregatimonas</taxon>
    </lineage>
</organism>
<dbReference type="AlphaFoldDB" id="A0A5B7SSP1"/>
<reference evidence="3 4" key="1">
    <citation type="submission" date="2019-05" db="EMBL/GenBank/DDBJ databases">
        <title>Genome sequencing of F202Z8.</title>
        <authorList>
            <person name="Kwon Y.M."/>
        </authorList>
    </citation>
    <scope>NUCLEOTIDE SEQUENCE [LARGE SCALE GENOMIC DNA]</scope>
    <source>
        <strain evidence="3 4">F202Z8</strain>
    </source>
</reference>
<feature type="chain" id="PRO_5023081744" evidence="1">
    <location>
        <begin position="25"/>
        <end position="561"/>
    </location>
</feature>
<dbReference type="InterPro" id="IPR050491">
    <property type="entry name" value="AmpC-like"/>
</dbReference>
<dbReference type="EMBL" id="CP040710">
    <property type="protein sequence ID" value="QCX01547.1"/>
    <property type="molecule type" value="Genomic_DNA"/>
</dbReference>
<proteinExistence type="predicted"/>
<dbReference type="PROSITE" id="PS51257">
    <property type="entry name" value="PROKAR_LIPOPROTEIN"/>
    <property type="match status" value="1"/>
</dbReference>
<gene>
    <name evidence="3" type="ORF">FGM00_16060</name>
</gene>
<protein>
    <submittedName>
        <fullName evidence="3">Beta-lactamase family protein</fullName>
    </submittedName>
</protein>
<keyword evidence="1" id="KW-0732">Signal</keyword>
<dbReference type="KEGG" id="asag:FGM00_16060"/>
<keyword evidence="4" id="KW-1185">Reference proteome</keyword>
<dbReference type="InterPro" id="IPR012338">
    <property type="entry name" value="Beta-lactam/transpept-like"/>
</dbReference>
<evidence type="ECO:0000313" key="4">
    <source>
        <dbReference type="Proteomes" id="UP000310017"/>
    </source>
</evidence>